<sequence length="265" mass="31016">MKRITLFLLAFICLAFTSCSLLDDIEPTPDEDKLPPNTLTSSRYYFSDKTSNQIKYIYNRAGNLLRKDWYTQNNVIDFQENFIYENGVLVKIKRSATNDEFAEVRFTYKNGLTKSLEYWMEDTDSTLSRLHTTVYEYSGSLITKATTTFYNGGPSYYSVYTYENGNITSVKAYNLSSHVLLEEDYYTYDNKPNPFYKLTNQYHGSPVNSSRNNVVHYKIVSYNHIPSKPEMSYEYIYNDKGYPVEKFILGNANKRYLDESFSYND</sequence>
<evidence type="ECO:0000313" key="3">
    <source>
        <dbReference type="Proteomes" id="UP001168528"/>
    </source>
</evidence>
<comment type="caution">
    <text evidence="2">The sequence shown here is derived from an EMBL/GenBank/DDBJ whole genome shotgun (WGS) entry which is preliminary data.</text>
</comment>
<evidence type="ECO:0000313" key="2">
    <source>
        <dbReference type="EMBL" id="MDO1447746.1"/>
    </source>
</evidence>
<dbReference type="RefSeq" id="WP_302038550.1">
    <property type="nucleotide sequence ID" value="NZ_JAUKPO010000008.1"/>
</dbReference>
<protein>
    <recommendedName>
        <fullName evidence="4">DUF4595 domain-containing protein</fullName>
    </recommendedName>
</protein>
<accession>A0ABT8R7T4</accession>
<organism evidence="2 3">
    <name type="scientific">Rhodocytophaga aerolata</name>
    <dbReference type="NCBI Taxonomy" id="455078"/>
    <lineage>
        <taxon>Bacteria</taxon>
        <taxon>Pseudomonadati</taxon>
        <taxon>Bacteroidota</taxon>
        <taxon>Cytophagia</taxon>
        <taxon>Cytophagales</taxon>
        <taxon>Rhodocytophagaceae</taxon>
        <taxon>Rhodocytophaga</taxon>
    </lineage>
</organism>
<reference evidence="2" key="1">
    <citation type="submission" date="2023-07" db="EMBL/GenBank/DDBJ databases">
        <title>The genome sequence of Rhodocytophaga aerolata KACC 12507.</title>
        <authorList>
            <person name="Zhang X."/>
        </authorList>
    </citation>
    <scope>NUCLEOTIDE SEQUENCE</scope>
    <source>
        <strain evidence="2">KACC 12507</strain>
    </source>
</reference>
<dbReference type="EMBL" id="JAUKPO010000008">
    <property type="protein sequence ID" value="MDO1447746.1"/>
    <property type="molecule type" value="Genomic_DNA"/>
</dbReference>
<evidence type="ECO:0008006" key="4">
    <source>
        <dbReference type="Google" id="ProtNLM"/>
    </source>
</evidence>
<dbReference type="Proteomes" id="UP001168528">
    <property type="component" value="Unassembled WGS sequence"/>
</dbReference>
<keyword evidence="3" id="KW-1185">Reference proteome</keyword>
<feature type="signal peptide" evidence="1">
    <location>
        <begin position="1"/>
        <end position="23"/>
    </location>
</feature>
<proteinExistence type="predicted"/>
<dbReference type="PROSITE" id="PS51257">
    <property type="entry name" value="PROKAR_LIPOPROTEIN"/>
    <property type="match status" value="1"/>
</dbReference>
<gene>
    <name evidence="2" type="ORF">Q0590_15855</name>
</gene>
<feature type="chain" id="PRO_5046077206" description="DUF4595 domain-containing protein" evidence="1">
    <location>
        <begin position="24"/>
        <end position="265"/>
    </location>
</feature>
<name>A0ABT8R7T4_9BACT</name>
<keyword evidence="1" id="KW-0732">Signal</keyword>
<evidence type="ECO:0000256" key="1">
    <source>
        <dbReference type="SAM" id="SignalP"/>
    </source>
</evidence>